<name>A0A0A9G5W4_ARUDO</name>
<reference evidence="2" key="1">
    <citation type="submission" date="2014-09" db="EMBL/GenBank/DDBJ databases">
        <authorList>
            <person name="Magalhaes I.L.F."/>
            <person name="Oliveira U."/>
            <person name="Santos F.R."/>
            <person name="Vidigal T.H.D.A."/>
            <person name="Brescovit A.D."/>
            <person name="Santos A.J."/>
        </authorList>
    </citation>
    <scope>NUCLEOTIDE SEQUENCE</scope>
    <source>
        <tissue evidence="2">Shoot tissue taken approximately 20 cm above the soil surface</tissue>
    </source>
</reference>
<proteinExistence type="predicted"/>
<sequence length="63" mass="7499">MLNFCNFLLQVRLFFFSSSASSYNHVKCNNFYFISKWLLQQLHEACRGWIWPTSCLIFIVVVS</sequence>
<keyword evidence="1" id="KW-0732">Signal</keyword>
<feature type="chain" id="PRO_5002044803" evidence="1">
    <location>
        <begin position="23"/>
        <end position="63"/>
    </location>
</feature>
<organism evidence="2">
    <name type="scientific">Arundo donax</name>
    <name type="common">Giant reed</name>
    <name type="synonym">Donax arundinaceus</name>
    <dbReference type="NCBI Taxonomy" id="35708"/>
    <lineage>
        <taxon>Eukaryota</taxon>
        <taxon>Viridiplantae</taxon>
        <taxon>Streptophyta</taxon>
        <taxon>Embryophyta</taxon>
        <taxon>Tracheophyta</taxon>
        <taxon>Spermatophyta</taxon>
        <taxon>Magnoliopsida</taxon>
        <taxon>Liliopsida</taxon>
        <taxon>Poales</taxon>
        <taxon>Poaceae</taxon>
        <taxon>PACMAD clade</taxon>
        <taxon>Arundinoideae</taxon>
        <taxon>Arundineae</taxon>
        <taxon>Arundo</taxon>
    </lineage>
</organism>
<accession>A0A0A9G5W4</accession>
<feature type="signal peptide" evidence="1">
    <location>
        <begin position="1"/>
        <end position="22"/>
    </location>
</feature>
<protein>
    <submittedName>
        <fullName evidence="2">Uncharacterized protein</fullName>
    </submittedName>
</protein>
<dbReference type="AlphaFoldDB" id="A0A0A9G5W4"/>
<evidence type="ECO:0000256" key="1">
    <source>
        <dbReference type="SAM" id="SignalP"/>
    </source>
</evidence>
<reference evidence="2" key="2">
    <citation type="journal article" date="2015" name="Data Brief">
        <title>Shoot transcriptome of the giant reed, Arundo donax.</title>
        <authorList>
            <person name="Barrero R.A."/>
            <person name="Guerrero F.D."/>
            <person name="Moolhuijzen P."/>
            <person name="Goolsby J.A."/>
            <person name="Tidwell J."/>
            <person name="Bellgard S.E."/>
            <person name="Bellgard M.I."/>
        </authorList>
    </citation>
    <scope>NUCLEOTIDE SEQUENCE</scope>
    <source>
        <tissue evidence="2">Shoot tissue taken approximately 20 cm above the soil surface</tissue>
    </source>
</reference>
<evidence type="ECO:0000313" key="2">
    <source>
        <dbReference type="EMBL" id="JAE16038.1"/>
    </source>
</evidence>
<dbReference type="EMBL" id="GBRH01181858">
    <property type="protein sequence ID" value="JAE16038.1"/>
    <property type="molecule type" value="Transcribed_RNA"/>
</dbReference>